<keyword evidence="8" id="KW-1185">Reference proteome</keyword>
<dbReference type="InterPro" id="IPR007543">
    <property type="entry name" value="LptD_C"/>
</dbReference>
<dbReference type="Pfam" id="PF03968">
    <property type="entry name" value="LptD_N"/>
    <property type="match status" value="1"/>
</dbReference>
<dbReference type="GO" id="GO:1990351">
    <property type="term" value="C:transporter complex"/>
    <property type="evidence" value="ECO:0007669"/>
    <property type="project" value="TreeGrafter"/>
</dbReference>
<feature type="domain" description="Organic solvent tolerance-like N-terminal" evidence="5">
    <location>
        <begin position="39"/>
        <end position="85"/>
    </location>
</feature>
<feature type="domain" description="LptD C-terminal" evidence="6">
    <location>
        <begin position="291"/>
        <end position="665"/>
    </location>
</feature>
<keyword evidence="1 4" id="KW-0732">Signal</keyword>
<comment type="similarity">
    <text evidence="4">Belongs to the LptD family.</text>
</comment>
<evidence type="ECO:0000256" key="1">
    <source>
        <dbReference type="ARBA" id="ARBA00022729"/>
    </source>
</evidence>
<reference evidence="7" key="1">
    <citation type="submission" date="2020-03" db="EMBL/GenBank/DDBJ databases">
        <title>Genome of Pelagibius litoralis DSM 21314T.</title>
        <authorList>
            <person name="Wang G."/>
        </authorList>
    </citation>
    <scope>NUCLEOTIDE SEQUENCE</scope>
    <source>
        <strain evidence="7">DSM 21314</strain>
    </source>
</reference>
<dbReference type="GO" id="GO:0043165">
    <property type="term" value="P:Gram-negative-bacterium-type cell outer membrane assembly"/>
    <property type="evidence" value="ECO:0007669"/>
    <property type="project" value="UniProtKB-UniRule"/>
</dbReference>
<dbReference type="InterPro" id="IPR005653">
    <property type="entry name" value="OstA-like_N"/>
</dbReference>
<gene>
    <name evidence="4" type="primary">lptD</name>
    <name evidence="7" type="ORF">HBA54_16930</name>
</gene>
<sequence precursor="true">MGRTVAAAAVISLLSVAVAGESFAQDINVDALQGIPALITADQLTYDEQNGLVIASGNVEISQEGRVLLADKVTYNLNGDVVTAEGNVTLIEPSGDTVFADFVELTGDLKEGFVRDIRVLMEDDTRIAAASGVRSGGNRTEFRRGVFSPCDLCREDPSRAPLWQIKAAEVVHDQEAQDVIYRDAWLEFFGIPVIYTPYFSHPDPTVDRRSGFLAPTVGSSDFLGYSATIPYFWVIDDDKDLTVAPILSTEQGINLTGEYRQIFENGEIEIAGSATIADREENGGNVAKDRFRGHIDAEGKFDLDKTWRWGFDINRTTDDTYLRAFDFDTQRTLTSNAYLEGLKGRNFAAVQGLSYQGLRSTDVDDEIPIVVPLADYNFVSEPGIGLPGARYTADANLQVLTRKEGRDSRRLSLITGYHVPYTSPLGDLYELTAQIQTDGYWVNGVDPGSNAVNPSNAPGSDTTGRAFPQFAVKWRYPWTRQDGSFRQVIEPIVQGVLAPNGSNPGSIPNEDSQDFEFDDTNLFDLNRFAGKDRVDSGSRIDYGLKWTATFGDDGSAGALIGQSYRFTENRDAFSEGSGLEEKQSDVVGRVQLTPIKYVDLLYRFRLDKDDYNSNRSEFDLNIGPPALNLDLSYFFINQTQDPDTDEFGDREELRFGVSSRLNQYWSVGFSHRRDLIEDSSLETAVSLTYQDECFLIQGIAERSTFSDRDIEPDDSIFVRVVFKHLGEAAGG</sequence>
<evidence type="ECO:0000256" key="3">
    <source>
        <dbReference type="ARBA" id="ARBA00023237"/>
    </source>
</evidence>
<dbReference type="PANTHER" id="PTHR30189">
    <property type="entry name" value="LPS-ASSEMBLY PROTEIN"/>
    <property type="match status" value="1"/>
</dbReference>
<evidence type="ECO:0000259" key="5">
    <source>
        <dbReference type="Pfam" id="PF03968"/>
    </source>
</evidence>
<organism evidence="7 8">
    <name type="scientific">Pelagibius litoralis</name>
    <dbReference type="NCBI Taxonomy" id="374515"/>
    <lineage>
        <taxon>Bacteria</taxon>
        <taxon>Pseudomonadati</taxon>
        <taxon>Pseudomonadota</taxon>
        <taxon>Alphaproteobacteria</taxon>
        <taxon>Rhodospirillales</taxon>
        <taxon>Rhodovibrionaceae</taxon>
        <taxon>Pelagibius</taxon>
    </lineage>
</organism>
<dbReference type="Gene3D" id="2.60.450.10">
    <property type="entry name" value="Lipopolysaccharide (LPS) transport protein A like domain"/>
    <property type="match status" value="1"/>
</dbReference>
<keyword evidence="2 4" id="KW-0472">Membrane</keyword>
<dbReference type="AlphaFoldDB" id="A0A967EZK9"/>
<evidence type="ECO:0000259" key="6">
    <source>
        <dbReference type="Pfam" id="PF04453"/>
    </source>
</evidence>
<evidence type="ECO:0000313" key="8">
    <source>
        <dbReference type="Proteomes" id="UP000761264"/>
    </source>
</evidence>
<evidence type="ECO:0000313" key="7">
    <source>
        <dbReference type="EMBL" id="NIA70294.1"/>
    </source>
</evidence>
<accession>A0A967EZK9</accession>
<name>A0A967EZK9_9PROT</name>
<proteinExistence type="inferred from homology"/>
<comment type="subcellular location">
    <subcellularLocation>
        <location evidence="4">Cell outer membrane</location>
    </subcellularLocation>
</comment>
<protein>
    <recommendedName>
        <fullName evidence="4">LPS-assembly protein LptD</fullName>
    </recommendedName>
</protein>
<dbReference type="EMBL" id="JAAQPH010000013">
    <property type="protein sequence ID" value="NIA70294.1"/>
    <property type="molecule type" value="Genomic_DNA"/>
</dbReference>
<dbReference type="InterPro" id="IPR050218">
    <property type="entry name" value="LptD"/>
</dbReference>
<dbReference type="Proteomes" id="UP000761264">
    <property type="component" value="Unassembled WGS sequence"/>
</dbReference>
<feature type="signal peptide" evidence="4">
    <location>
        <begin position="1"/>
        <end position="24"/>
    </location>
</feature>
<dbReference type="PANTHER" id="PTHR30189:SF1">
    <property type="entry name" value="LPS-ASSEMBLY PROTEIN LPTD"/>
    <property type="match status" value="1"/>
</dbReference>
<evidence type="ECO:0000256" key="4">
    <source>
        <dbReference type="HAMAP-Rule" id="MF_01411"/>
    </source>
</evidence>
<comment type="caution">
    <text evidence="4">Lacks conserved residue(s) required for the propagation of feature annotation.</text>
</comment>
<comment type="subunit">
    <text evidence="4">Component of the lipopolysaccharide transport and assembly complex.</text>
</comment>
<comment type="caution">
    <text evidence="7">The sequence shown here is derived from an EMBL/GenBank/DDBJ whole genome shotgun (WGS) entry which is preliminary data.</text>
</comment>
<comment type="function">
    <text evidence="4">Involved in the assembly of lipopolysaccharide (LPS) at the surface of the outer membrane.</text>
</comment>
<dbReference type="GO" id="GO:0009279">
    <property type="term" value="C:cell outer membrane"/>
    <property type="evidence" value="ECO:0007669"/>
    <property type="project" value="UniProtKB-SubCell"/>
</dbReference>
<keyword evidence="3 4" id="KW-0998">Cell outer membrane</keyword>
<dbReference type="InterPro" id="IPR020889">
    <property type="entry name" value="LipoPS_assembly_LptD"/>
</dbReference>
<dbReference type="Pfam" id="PF04453">
    <property type="entry name" value="LptD"/>
    <property type="match status" value="1"/>
</dbReference>
<dbReference type="GO" id="GO:0015920">
    <property type="term" value="P:lipopolysaccharide transport"/>
    <property type="evidence" value="ECO:0007669"/>
    <property type="project" value="InterPro"/>
</dbReference>
<dbReference type="HAMAP" id="MF_01411">
    <property type="entry name" value="LPS_assembly_LptD"/>
    <property type="match status" value="1"/>
</dbReference>
<evidence type="ECO:0000256" key="2">
    <source>
        <dbReference type="ARBA" id="ARBA00023136"/>
    </source>
</evidence>
<feature type="chain" id="PRO_5038194083" description="LPS-assembly protein LptD" evidence="4">
    <location>
        <begin position="25"/>
        <end position="731"/>
    </location>
</feature>